<dbReference type="GO" id="GO:0006303">
    <property type="term" value="P:double-strand break repair via nonhomologous end joining"/>
    <property type="evidence" value="ECO:0007669"/>
    <property type="project" value="TreeGrafter"/>
</dbReference>
<gene>
    <name evidence="1" type="ORF">Taro_016236</name>
</gene>
<dbReference type="GO" id="GO:0036297">
    <property type="term" value="P:interstrand cross-link repair"/>
    <property type="evidence" value="ECO:0007669"/>
    <property type="project" value="TreeGrafter"/>
</dbReference>
<evidence type="ECO:0000313" key="1">
    <source>
        <dbReference type="EMBL" id="MQL83741.1"/>
    </source>
</evidence>
<dbReference type="AlphaFoldDB" id="A0A843UK41"/>
<dbReference type="FunFam" id="3.40.50.12650:FF:000005">
    <property type="entry name" value="DNA repair metallo-beta-lactamase family protein"/>
    <property type="match status" value="1"/>
</dbReference>
<dbReference type="InterPro" id="IPR036866">
    <property type="entry name" value="RibonucZ/Hydroxyglut_hydro"/>
</dbReference>
<dbReference type="EMBL" id="NMUH01000715">
    <property type="protein sequence ID" value="MQL83741.1"/>
    <property type="molecule type" value="Genomic_DNA"/>
</dbReference>
<evidence type="ECO:0000313" key="2">
    <source>
        <dbReference type="Proteomes" id="UP000652761"/>
    </source>
</evidence>
<dbReference type="PANTHER" id="PTHR23240:SF31">
    <property type="entry name" value="DNA REPAIR METALLO-BETA-LACTAMASE FAMILY PROTEIN"/>
    <property type="match status" value="1"/>
</dbReference>
<dbReference type="SUPFAM" id="SSF56281">
    <property type="entry name" value="Metallo-hydrolase/oxidoreductase"/>
    <property type="match status" value="1"/>
</dbReference>
<dbReference type="FunFam" id="3.60.15.10:FF:000039">
    <property type="entry name" value="DNA repair metallo-beta-lactamase family protein"/>
    <property type="match status" value="1"/>
</dbReference>
<keyword evidence="2" id="KW-1185">Reference proteome</keyword>
<name>A0A843UK41_COLES</name>
<dbReference type="GO" id="GO:0003684">
    <property type="term" value="F:damaged DNA binding"/>
    <property type="evidence" value="ECO:0007669"/>
    <property type="project" value="TreeGrafter"/>
</dbReference>
<comment type="caution">
    <text evidence="1">The sequence shown here is derived from an EMBL/GenBank/DDBJ whole genome shotgun (WGS) entry which is preliminary data.</text>
</comment>
<proteinExistence type="predicted"/>
<organism evidence="1 2">
    <name type="scientific">Colocasia esculenta</name>
    <name type="common">Wild taro</name>
    <name type="synonym">Arum esculentum</name>
    <dbReference type="NCBI Taxonomy" id="4460"/>
    <lineage>
        <taxon>Eukaryota</taxon>
        <taxon>Viridiplantae</taxon>
        <taxon>Streptophyta</taxon>
        <taxon>Embryophyta</taxon>
        <taxon>Tracheophyta</taxon>
        <taxon>Spermatophyta</taxon>
        <taxon>Magnoliopsida</taxon>
        <taxon>Liliopsida</taxon>
        <taxon>Araceae</taxon>
        <taxon>Aroideae</taxon>
        <taxon>Colocasieae</taxon>
        <taxon>Colocasia</taxon>
    </lineage>
</organism>
<dbReference type="Proteomes" id="UP000652761">
    <property type="component" value="Unassembled WGS sequence"/>
</dbReference>
<dbReference type="PANTHER" id="PTHR23240">
    <property type="entry name" value="DNA CROSS-LINK REPAIR PROTEIN PSO2/SNM1-RELATED"/>
    <property type="match status" value="1"/>
</dbReference>
<protein>
    <submittedName>
        <fullName evidence="1">Uncharacterized protein</fullName>
    </submittedName>
</protein>
<dbReference type="Gene3D" id="3.40.50.12650">
    <property type="match status" value="1"/>
</dbReference>
<dbReference type="Gene3D" id="3.60.15.10">
    <property type="entry name" value="Ribonuclease Z/Hydroxyacylglutathione hydrolase-like"/>
    <property type="match status" value="1"/>
</dbReference>
<sequence length="239" mass="26900">MPIEMPRGLPFSVDTWTPNSGRKRHHFLTHAHRDHLQGLPARSFYPIYATRVTKIITLRHLPQIEEGLFVEIEVGKTVLVRDPEGDFSVTAFDANHCPGAVMFLFEGAFGNLLHTGDCRLSPDCLQKLPLKYIAKKGSDICLDYLFLDCTFGRTTIDMPNKESAIQQVIKCIWKHPNAPVVYLACDLLGQEDILVEVSKTFGSKIYVDKSRCAECFQALLLIAPEILSEDTSSRFQVCT</sequence>
<dbReference type="GO" id="GO:0035312">
    <property type="term" value="F:5'-3' DNA exonuclease activity"/>
    <property type="evidence" value="ECO:0007669"/>
    <property type="project" value="TreeGrafter"/>
</dbReference>
<reference evidence="1" key="1">
    <citation type="submission" date="2017-07" db="EMBL/GenBank/DDBJ databases">
        <title>Taro Niue Genome Assembly and Annotation.</title>
        <authorList>
            <person name="Atibalentja N."/>
            <person name="Keating K."/>
            <person name="Fields C.J."/>
        </authorList>
    </citation>
    <scope>NUCLEOTIDE SEQUENCE</scope>
    <source>
        <strain evidence="1">Niue_2</strain>
        <tissue evidence="1">Leaf</tissue>
    </source>
</reference>
<accession>A0A843UK41</accession>
<dbReference type="OrthoDB" id="262529at2759"/>